<feature type="compositionally biased region" description="Basic and acidic residues" evidence="2">
    <location>
        <begin position="872"/>
        <end position="892"/>
    </location>
</feature>
<feature type="region of interest" description="Disordered" evidence="2">
    <location>
        <begin position="1004"/>
        <end position="1043"/>
    </location>
</feature>
<dbReference type="GO" id="GO:0016020">
    <property type="term" value="C:membrane"/>
    <property type="evidence" value="ECO:0007669"/>
    <property type="project" value="TreeGrafter"/>
</dbReference>
<feature type="compositionally biased region" description="Acidic residues" evidence="2">
    <location>
        <begin position="899"/>
        <end position="920"/>
    </location>
</feature>
<dbReference type="Pfam" id="PF24501">
    <property type="entry name" value="Ig_TMEM131L_5"/>
    <property type="match status" value="1"/>
</dbReference>
<feature type="domain" description="TMEM131L fourth Ig-like" evidence="3">
    <location>
        <begin position="231"/>
        <end position="380"/>
    </location>
</feature>
<name>A0A914M3N2_MELIC</name>
<dbReference type="AlphaFoldDB" id="A0A914M3N2"/>
<dbReference type="PANTHER" id="PTHR22050:SF0">
    <property type="entry name" value="TRANSMEMBRANE PROTEIN 131 HOMOLOG"/>
    <property type="match status" value="1"/>
</dbReference>
<keyword evidence="5" id="KW-1185">Reference proteome</keyword>
<feature type="domain" description="TMEM131L fifth Ig-like" evidence="4">
    <location>
        <begin position="432"/>
        <end position="494"/>
    </location>
</feature>
<dbReference type="InterPro" id="IPR055437">
    <property type="entry name" value="TMEM131L_Ig_5"/>
</dbReference>
<feature type="coiled-coil region" evidence="1">
    <location>
        <begin position="666"/>
        <end position="693"/>
    </location>
</feature>
<reference evidence="6" key="1">
    <citation type="submission" date="2022-11" db="UniProtKB">
        <authorList>
            <consortium name="WormBaseParasite"/>
        </authorList>
    </citation>
    <scope>IDENTIFICATION</scope>
</reference>
<feature type="compositionally biased region" description="Low complexity" evidence="2">
    <location>
        <begin position="768"/>
        <end position="790"/>
    </location>
</feature>
<dbReference type="WBParaSite" id="Minc3s01245g22050">
    <property type="protein sequence ID" value="Minc3s01245g22050"/>
    <property type="gene ID" value="Minc3s01245g22050"/>
</dbReference>
<feature type="compositionally biased region" description="Low complexity" evidence="2">
    <location>
        <begin position="723"/>
        <end position="732"/>
    </location>
</feature>
<accession>A0A914M3N2</accession>
<dbReference type="Pfam" id="PF24499">
    <property type="entry name" value="Ig_TMEM131L_4"/>
    <property type="match status" value="1"/>
</dbReference>
<dbReference type="Proteomes" id="UP000887563">
    <property type="component" value="Unplaced"/>
</dbReference>
<dbReference type="PANTHER" id="PTHR22050">
    <property type="entry name" value="RW1 PROTEIN HOMOLOG"/>
    <property type="match status" value="1"/>
</dbReference>
<protein>
    <submittedName>
        <fullName evidence="6">Transmembrane protein 131-like conserved domain-containing protein</fullName>
    </submittedName>
</protein>
<feature type="region of interest" description="Disordered" evidence="2">
    <location>
        <begin position="716"/>
        <end position="794"/>
    </location>
</feature>
<dbReference type="InterPro" id="IPR039877">
    <property type="entry name" value="TMEM131-like"/>
</dbReference>
<organism evidence="5 6">
    <name type="scientific">Meloidogyne incognita</name>
    <name type="common">Southern root-knot nematode worm</name>
    <name type="synonym">Oxyuris incognita</name>
    <dbReference type="NCBI Taxonomy" id="6306"/>
    <lineage>
        <taxon>Eukaryota</taxon>
        <taxon>Metazoa</taxon>
        <taxon>Ecdysozoa</taxon>
        <taxon>Nematoda</taxon>
        <taxon>Chromadorea</taxon>
        <taxon>Rhabditida</taxon>
        <taxon>Tylenchina</taxon>
        <taxon>Tylenchomorpha</taxon>
        <taxon>Tylenchoidea</taxon>
        <taxon>Meloidogynidae</taxon>
        <taxon>Meloidogyninae</taxon>
        <taxon>Meloidogyne</taxon>
        <taxon>Meloidogyne incognita group</taxon>
    </lineage>
</organism>
<dbReference type="InterPro" id="IPR055436">
    <property type="entry name" value="Ig_TMEM131L_4"/>
</dbReference>
<evidence type="ECO:0000313" key="6">
    <source>
        <dbReference type="WBParaSite" id="Minc3s01245g22050"/>
    </source>
</evidence>
<sequence>MRPFNFLIPSNYTALFKLTFNFNCLQQHCNFKKSTNPSTEENLLLFFIQTTFSLYKFPIYFEITNSTSLYIIPNKIVFNEGFVGGVYIKSLILMSTLPLQILRVSFLNKDPRFSLSMVNKTFTHNSQLKPWIAKNLANISFVPEASCPQDCYLGIPLNSPDGQWFSYGMKLPQNLAEIDHYLFSRLRHKWLALEGKKIQTTVKVDTDKIKGFEIPIEANLIWPKLFSNPTVHFPLTAVGNFSIVNLTISNPTTSPIIIQILPLVIYPDSDSLLDILSDELSIPSLINPIELNETLMFSLRDTELFTLRPGSPTPKLREEVEKIIEGPVPRFTLTMLLRPGMNARVRIGFLPSDYSLRSSMMIIRNNLTVIEPIVLYGRGARINMAIDDKSANSQPLLFELEPKHLDDCANPRRQLHRMPTTLTVRRSFAVYNNGEVGFSVVNISINGAPCENRGFRVLNCDKFRLEPNETSYLDISYTPDFLFSINEATLQVFMHMNGTPWSYNLAAVVPKHLLSMCHSALPRPPFEALMYQTCVLALMFCLICMISCAYLEGDRVVLYAYKQQFLQGQQKLVFNLNDTDDQKISQVEDIGVEVGDFYRREFRKISSDTGIIQKIFWHTLNFVLRVFSYVWPFLRRENRRENTSASTTTATIKVSQQLPLVDLIDVVDTTNIKKELQQQNNQQNNQQNSQQQHVLNNKEATIINRIKKKSFVDTTNIEKHQNNNKNNNIVLNVEKRTQQQQRRTKLKEKHLLKQEEDVFENEKEKQDNNNQNNNNKTSNKTSNKTLNGKNSNKENIHVLKNVCDSTREKFLSVSSSSSLGEAVMTSSIINDSVVLFNGNQPTKHFKRSDQLRNTSTTSEEEGGQQKQNWRKNSSDHLNDEDNKSNNNRRNDVSNKYSETEETSAEESEIPEWADEEEEEEHEKRDIDEDFEQLAAQSASLFNTSNKNDDDDENKIEKLISKLVKEYRERLLRIYRGRKSLDLGEMLVALPPDLTCNICSGDNKSLSSSNNVASQENNQNNPPRRKSVGGDIRGGNKEENKTSTNYQSGFLFNIKDPIWRPLSEMDVLNPDWSNNNKNN</sequence>
<feature type="compositionally biased region" description="Basic and acidic residues" evidence="2">
    <location>
        <begin position="749"/>
        <end position="767"/>
    </location>
</feature>
<evidence type="ECO:0000259" key="4">
    <source>
        <dbReference type="Pfam" id="PF24501"/>
    </source>
</evidence>
<evidence type="ECO:0000256" key="1">
    <source>
        <dbReference type="SAM" id="Coils"/>
    </source>
</evidence>
<feature type="compositionally biased region" description="Low complexity" evidence="2">
    <location>
        <begin position="1006"/>
        <end position="1020"/>
    </location>
</feature>
<evidence type="ECO:0000256" key="2">
    <source>
        <dbReference type="SAM" id="MobiDB-lite"/>
    </source>
</evidence>
<keyword evidence="1" id="KW-0175">Coiled coil</keyword>
<proteinExistence type="predicted"/>
<feature type="region of interest" description="Disordered" evidence="2">
    <location>
        <begin position="840"/>
        <end position="925"/>
    </location>
</feature>
<evidence type="ECO:0000313" key="5">
    <source>
        <dbReference type="Proteomes" id="UP000887563"/>
    </source>
</evidence>
<evidence type="ECO:0000259" key="3">
    <source>
        <dbReference type="Pfam" id="PF24499"/>
    </source>
</evidence>